<evidence type="ECO:0008006" key="3">
    <source>
        <dbReference type="Google" id="ProtNLM"/>
    </source>
</evidence>
<dbReference type="Proteomes" id="UP000249579">
    <property type="component" value="Unassembled WGS sequence"/>
</dbReference>
<organism evidence="1 2">
    <name type="scientific">Macrococcoides bohemicum</name>
    <dbReference type="NCBI Taxonomy" id="1903056"/>
    <lineage>
        <taxon>Bacteria</taxon>
        <taxon>Bacillati</taxon>
        <taxon>Bacillota</taxon>
        <taxon>Bacilli</taxon>
        <taxon>Bacillales</taxon>
        <taxon>Staphylococcaceae</taxon>
        <taxon>Macrococcoides</taxon>
    </lineage>
</organism>
<dbReference type="InterPro" id="IPR007344">
    <property type="entry name" value="GrpB/CoaE"/>
</dbReference>
<evidence type="ECO:0000313" key="1">
    <source>
        <dbReference type="EMBL" id="RAK49492.1"/>
    </source>
</evidence>
<proteinExistence type="predicted"/>
<dbReference type="Gene3D" id="3.30.460.10">
    <property type="entry name" value="Beta Polymerase, domain 2"/>
    <property type="match status" value="1"/>
</dbReference>
<gene>
    <name evidence="1" type="ORF">BHX94_06690</name>
</gene>
<evidence type="ECO:0000313" key="2">
    <source>
        <dbReference type="Proteomes" id="UP000249579"/>
    </source>
</evidence>
<reference evidence="1 2" key="1">
    <citation type="journal article" date="2018" name="Front. Microbiol.">
        <title>Description and Comparative Genomics of Macrococcus caseolyticus subsp. hominis subsp. nov., Macrococcus goetzii sp. nov., Macrococcus epidermidis sp. nov., and Macrococcus bohemicus sp. nov., Novel Macrococci From Human Clinical Material With Virulence Potential and Suspected Uptake of Foreign DNA by Natural Transformation.</title>
        <authorList>
            <person name="Maslanova I."/>
            <person name="Wertheimer Z."/>
            <person name="Sedlacek I."/>
            <person name="Svec P."/>
            <person name="Indrakova A."/>
            <person name="Kovarovic V."/>
            <person name="Schumann P."/>
            <person name="Sproer C."/>
            <person name="Kralova S."/>
            <person name="Sedo O."/>
            <person name="Kristofova L."/>
            <person name="Vrbovska V."/>
            <person name="Fuzik T."/>
            <person name="Petras P."/>
            <person name="Zdrahal Z."/>
            <person name="Ruzickova V."/>
            <person name="Doskar J."/>
            <person name="Pantucek R."/>
        </authorList>
    </citation>
    <scope>NUCLEOTIDE SEQUENCE [LARGE SCALE GENOMIC DNA]</scope>
    <source>
        <strain evidence="1 2">03/115</strain>
    </source>
</reference>
<sequence>MKGNFNMQKQKPLLTINNKTEQYRTKFEEINKILITLLDTPIIKTMHIGSTSIDGALTSGIIDILVVVKSLHAMTTLDEKRLNLQNFYRLHHPYQKKCVYAQFSNLQSLTEVVRLHIVEEDGKKLNQYLTGQSILIEQIQAFNQYKKALNHEISVKEYENKKSEWFKRKLSV</sequence>
<name>A0A328A4Q5_9STAP</name>
<dbReference type="SUPFAM" id="SSF81301">
    <property type="entry name" value="Nucleotidyltransferase"/>
    <property type="match status" value="1"/>
</dbReference>
<dbReference type="AlphaFoldDB" id="A0A328A4Q5"/>
<accession>A0A328A4Q5</accession>
<dbReference type="EMBL" id="PZJG01000003">
    <property type="protein sequence ID" value="RAK49492.1"/>
    <property type="molecule type" value="Genomic_DNA"/>
</dbReference>
<protein>
    <recommendedName>
        <fullName evidence="3">GrpB family protein</fullName>
    </recommendedName>
</protein>
<dbReference type="PANTHER" id="PTHR34822">
    <property type="entry name" value="GRPB DOMAIN PROTEIN (AFU_ORTHOLOGUE AFUA_1G01530)"/>
    <property type="match status" value="1"/>
</dbReference>
<dbReference type="InterPro" id="IPR043519">
    <property type="entry name" value="NT_sf"/>
</dbReference>
<dbReference type="Pfam" id="PF04229">
    <property type="entry name" value="GrpB"/>
    <property type="match status" value="1"/>
</dbReference>
<comment type="caution">
    <text evidence="1">The sequence shown here is derived from an EMBL/GenBank/DDBJ whole genome shotgun (WGS) entry which is preliminary data.</text>
</comment>
<dbReference type="OrthoDB" id="2403088at2"/>
<dbReference type="PANTHER" id="PTHR34822:SF1">
    <property type="entry name" value="GRPB FAMILY PROTEIN"/>
    <property type="match status" value="1"/>
</dbReference>